<dbReference type="PANTHER" id="PTHR31737">
    <property type="entry name" value="PROTEIN TOS1"/>
    <property type="match status" value="1"/>
</dbReference>
<dbReference type="SUPFAM" id="SSF49870">
    <property type="entry name" value="Osmotin, thaumatin-like protein"/>
    <property type="match status" value="1"/>
</dbReference>
<feature type="region of interest" description="Disordered" evidence="1">
    <location>
        <begin position="36"/>
        <end position="127"/>
    </location>
</feature>
<name>W4FFP9_APHAT</name>
<dbReference type="RefSeq" id="XP_009844263.1">
    <property type="nucleotide sequence ID" value="XM_009845961.1"/>
</dbReference>
<dbReference type="InterPro" id="IPR037176">
    <property type="entry name" value="Osmotin/thaumatin-like_sf"/>
</dbReference>
<keyword evidence="2" id="KW-0812">Transmembrane</keyword>
<dbReference type="PROSITE" id="PS51367">
    <property type="entry name" value="THAUMATIN_2"/>
    <property type="match status" value="1"/>
</dbReference>
<evidence type="ECO:0000256" key="2">
    <source>
        <dbReference type="SAM" id="Phobius"/>
    </source>
</evidence>
<evidence type="ECO:0000256" key="1">
    <source>
        <dbReference type="SAM" id="MobiDB-lite"/>
    </source>
</evidence>
<dbReference type="STRING" id="112090.W4FFP9"/>
<gene>
    <name evidence="3" type="ORF">H257_17244</name>
</gene>
<proteinExistence type="predicted"/>
<dbReference type="PANTHER" id="PTHR31737:SF2">
    <property type="entry name" value="PROTEIN TOS1"/>
    <property type="match status" value="1"/>
</dbReference>
<dbReference type="AlphaFoldDB" id="W4FFP9"/>
<dbReference type="GeneID" id="20819240"/>
<keyword evidence="2" id="KW-0472">Membrane</keyword>
<dbReference type="VEuPathDB" id="FungiDB:H257_17244"/>
<protein>
    <submittedName>
        <fullName evidence="3">Uncharacterized protein</fullName>
    </submittedName>
</protein>
<sequence length="376" mass="40583">MTSTDELGVINQPLQHEAPVLPALLPPLAAPVVVTSATSPQSSSGDVALSSPAHDGGGGHGGAWVFSPPANPPSRKQSTARKSSVASFFFASTTPTEQSAKDQNDRRHLQRLQQIPESDMYASSRRRRRRKTPFILLGSVLLFGVVAAVLLTSKGDTSNASVGEMEHRTTTAAPPPLVPRVSPSPPPEPTTNMVTPDATRTADEMLFGSGAGDGTHVRWSKYRFYFVNKCSHPLNIFQKYRDDAPKWAFCQVPVESYGCPNNRDGAYLHTLDGGQDQATLFEITVNSTTGTHYDISIIPPGCTYKSQSLANCKNETGKVGFNLPMAVTPLHSICTPLKCLADGCEDAYQYPEDNTKDHGCRDPDAIYQVTFCPSST</sequence>
<dbReference type="EMBL" id="KI913214">
    <property type="protein sequence ID" value="ETV66275.1"/>
    <property type="molecule type" value="Genomic_DNA"/>
</dbReference>
<feature type="compositionally biased region" description="Pro residues" evidence="1">
    <location>
        <begin position="173"/>
        <end position="189"/>
    </location>
</feature>
<accession>W4FFP9</accession>
<dbReference type="InterPro" id="IPR001938">
    <property type="entry name" value="Thaumatin"/>
</dbReference>
<evidence type="ECO:0000313" key="3">
    <source>
        <dbReference type="EMBL" id="ETV66275.1"/>
    </source>
</evidence>
<dbReference type="Gene3D" id="2.60.110.10">
    <property type="entry name" value="Thaumatin"/>
    <property type="match status" value="1"/>
</dbReference>
<dbReference type="OrthoDB" id="67847at2759"/>
<organism evidence="3">
    <name type="scientific">Aphanomyces astaci</name>
    <name type="common">Crayfish plague agent</name>
    <dbReference type="NCBI Taxonomy" id="112090"/>
    <lineage>
        <taxon>Eukaryota</taxon>
        <taxon>Sar</taxon>
        <taxon>Stramenopiles</taxon>
        <taxon>Oomycota</taxon>
        <taxon>Saprolegniomycetes</taxon>
        <taxon>Saprolegniales</taxon>
        <taxon>Verrucalvaceae</taxon>
        <taxon>Aphanomyces</taxon>
    </lineage>
</organism>
<feature type="compositionally biased region" description="Polar residues" evidence="1">
    <location>
        <begin position="36"/>
        <end position="45"/>
    </location>
</feature>
<feature type="region of interest" description="Disordered" evidence="1">
    <location>
        <begin position="168"/>
        <end position="193"/>
    </location>
</feature>
<feature type="compositionally biased region" description="Low complexity" evidence="1">
    <location>
        <begin position="83"/>
        <end position="92"/>
    </location>
</feature>
<feature type="transmembrane region" description="Helical" evidence="2">
    <location>
        <begin position="134"/>
        <end position="151"/>
    </location>
</feature>
<keyword evidence="2" id="KW-1133">Transmembrane helix</keyword>
<reference evidence="3" key="1">
    <citation type="submission" date="2013-12" db="EMBL/GenBank/DDBJ databases">
        <title>The Genome Sequence of Aphanomyces astaci APO3.</title>
        <authorList>
            <consortium name="The Broad Institute Genomics Platform"/>
            <person name="Russ C."/>
            <person name="Tyler B."/>
            <person name="van West P."/>
            <person name="Dieguez-Uribeondo J."/>
            <person name="Young S.K."/>
            <person name="Zeng Q."/>
            <person name="Gargeya S."/>
            <person name="Fitzgerald M."/>
            <person name="Abouelleil A."/>
            <person name="Alvarado L."/>
            <person name="Chapman S.B."/>
            <person name="Gainer-Dewar J."/>
            <person name="Goldberg J."/>
            <person name="Griggs A."/>
            <person name="Gujja S."/>
            <person name="Hansen M."/>
            <person name="Howarth C."/>
            <person name="Imamovic A."/>
            <person name="Ireland A."/>
            <person name="Larimer J."/>
            <person name="McCowan C."/>
            <person name="Murphy C."/>
            <person name="Pearson M."/>
            <person name="Poon T.W."/>
            <person name="Priest M."/>
            <person name="Roberts A."/>
            <person name="Saif S."/>
            <person name="Shea T."/>
            <person name="Sykes S."/>
            <person name="Wortman J."/>
            <person name="Nusbaum C."/>
            <person name="Birren B."/>
        </authorList>
    </citation>
    <scope>NUCLEOTIDE SEQUENCE [LARGE SCALE GENOMIC DNA]</scope>
    <source>
        <strain evidence="3">APO3</strain>
    </source>
</reference>